<feature type="region of interest" description="Disordered" evidence="1">
    <location>
        <begin position="131"/>
        <end position="155"/>
    </location>
</feature>
<feature type="domain" description="UDENN" evidence="2">
    <location>
        <begin position="11"/>
        <end position="434"/>
    </location>
</feature>
<feature type="compositionally biased region" description="Polar residues" evidence="1">
    <location>
        <begin position="385"/>
        <end position="398"/>
    </location>
</feature>
<dbReference type="OrthoDB" id="2152680at2759"/>
<gene>
    <name evidence="3" type="ORF">BG011_010102</name>
</gene>
<evidence type="ECO:0000256" key="1">
    <source>
        <dbReference type="SAM" id="MobiDB-lite"/>
    </source>
</evidence>
<evidence type="ECO:0000259" key="2">
    <source>
        <dbReference type="PROSITE" id="PS50211"/>
    </source>
</evidence>
<sequence length="562" mass="62257">MSDDDSIPSIDAIFVARFDTRRGNALEWSNAVPGIRLDGVEYSALPSGLHSSSKDVIYFCLDGCIGVAVFVNEPTDSMEHRGARMVSVGVLVKPSSETGRCGQVWRHVSFLENRARHHVIGDADTSDLSDYFGRHRAPPHVPGPSSPSSSKRDSYRAMNLRRISRSFTLSEPLQATQTTMMGFQGSQEAEDIPASHPSQHFLELVQTMGPAVSVLWKAALLKKRILIYTPPPIEAACLAVYNICLMASVPFGVTSASPIRSSERIQPLFCVGIHDIDVLMAFRGGYVACTTDKLFLFKPQLYDVFVDLSASTVQETYSTHKVAHPKIKVVGMVREEQGLLDVGLHFADRRRYYTLLQHLGRYRRQQEWAHRRLFADTASSATEQDYDASTSFQGSQHPEQCKGGTAAANGFNISDMLRKMITGGWWWWYGDDDADEDDYERLIPNKDAQDSALDTQNEGPSLSGACLQVLQTQAHGNMDTEAIRFFHNCTRTLLSDLGGLISYKATTAIFAETEAGEDGPNQKIAISREDIHLLGLDPSRDSDFVRDLARVLLQTGLRGETV</sequence>
<dbReference type="GO" id="GO:0005811">
    <property type="term" value="C:lipid droplet"/>
    <property type="evidence" value="ECO:0007669"/>
    <property type="project" value="TreeGrafter"/>
</dbReference>
<evidence type="ECO:0000313" key="3">
    <source>
        <dbReference type="EMBL" id="KAG0262519.1"/>
    </source>
</evidence>
<dbReference type="AlphaFoldDB" id="A0A9P6Q7R0"/>
<feature type="region of interest" description="Disordered" evidence="1">
    <location>
        <begin position="385"/>
        <end position="405"/>
    </location>
</feature>
<dbReference type="Pfam" id="PF09804">
    <property type="entry name" value="DENND11"/>
    <property type="match status" value="1"/>
</dbReference>
<organism evidence="3 4">
    <name type="scientific">Mortierella polycephala</name>
    <dbReference type="NCBI Taxonomy" id="41804"/>
    <lineage>
        <taxon>Eukaryota</taxon>
        <taxon>Fungi</taxon>
        <taxon>Fungi incertae sedis</taxon>
        <taxon>Mucoromycota</taxon>
        <taxon>Mortierellomycotina</taxon>
        <taxon>Mortierellomycetes</taxon>
        <taxon>Mortierellales</taxon>
        <taxon>Mortierellaceae</taxon>
        <taxon>Mortierella</taxon>
    </lineage>
</organism>
<dbReference type="EMBL" id="JAAAJA010000096">
    <property type="protein sequence ID" value="KAG0262519.1"/>
    <property type="molecule type" value="Genomic_DNA"/>
</dbReference>
<evidence type="ECO:0000313" key="4">
    <source>
        <dbReference type="Proteomes" id="UP000726737"/>
    </source>
</evidence>
<comment type="caution">
    <text evidence="3">The sequence shown here is derived from an EMBL/GenBank/DDBJ whole genome shotgun (WGS) entry which is preliminary data.</text>
</comment>
<keyword evidence="4" id="KW-1185">Reference proteome</keyword>
<name>A0A9P6Q7R0_9FUNG</name>
<dbReference type="InterPro" id="IPR018626">
    <property type="entry name" value="LCHN/Anr2"/>
</dbReference>
<dbReference type="PANTHER" id="PTHR28153:SF1">
    <property type="entry name" value="DUF4484 DOMAIN-CONTAINING PROTEIN"/>
    <property type="match status" value="1"/>
</dbReference>
<dbReference type="PANTHER" id="PTHR28153">
    <property type="entry name" value="PROTEIN, PUTATIVE-RELATED"/>
    <property type="match status" value="1"/>
</dbReference>
<proteinExistence type="predicted"/>
<dbReference type="PROSITE" id="PS50211">
    <property type="entry name" value="DENN"/>
    <property type="match status" value="1"/>
</dbReference>
<reference evidence="3" key="1">
    <citation type="journal article" date="2020" name="Fungal Divers.">
        <title>Resolving the Mortierellaceae phylogeny through synthesis of multi-gene phylogenetics and phylogenomics.</title>
        <authorList>
            <person name="Vandepol N."/>
            <person name="Liber J."/>
            <person name="Desiro A."/>
            <person name="Na H."/>
            <person name="Kennedy M."/>
            <person name="Barry K."/>
            <person name="Grigoriev I.V."/>
            <person name="Miller A.N."/>
            <person name="O'Donnell K."/>
            <person name="Stajich J.E."/>
            <person name="Bonito G."/>
        </authorList>
    </citation>
    <scope>NUCLEOTIDE SEQUENCE</scope>
    <source>
        <strain evidence="3">KOD948</strain>
    </source>
</reference>
<dbReference type="InterPro" id="IPR037516">
    <property type="entry name" value="Tripartite_DENN"/>
</dbReference>
<dbReference type="Proteomes" id="UP000726737">
    <property type="component" value="Unassembled WGS sequence"/>
</dbReference>
<accession>A0A9P6Q7R0</accession>
<protein>
    <recommendedName>
        <fullName evidence="2">UDENN domain-containing protein</fullName>
    </recommendedName>
</protein>
<dbReference type="InterPro" id="IPR053056">
    <property type="entry name" value="Lipid_Metab_Assoc_Protein"/>
</dbReference>